<feature type="compositionally biased region" description="Basic residues" evidence="1">
    <location>
        <begin position="74"/>
        <end position="103"/>
    </location>
</feature>
<sequence>MSWQPPPSSPPVQPLVTYLGGQGQLSRAPAADVEHHGGHDVEVGEVHAQTPGQVEQREQRAREPLAEGAIGASGRHRARQPHRQARQGRRRRRRGQSHRRRHGPGPGQAPPTGRSASGRAGGREV</sequence>
<reference evidence="2" key="3">
    <citation type="submission" date="2025-09" db="UniProtKB">
        <authorList>
            <consortium name="Ensembl"/>
        </authorList>
    </citation>
    <scope>IDENTIFICATION</scope>
    <source>
        <strain evidence="2">Thoroughbred</strain>
    </source>
</reference>
<dbReference type="Bgee" id="ENSECAG00000033770">
    <property type="expression patterns" value="Expressed in articular cartilage of joint and 7 other cell types or tissues"/>
</dbReference>
<dbReference type="InParanoid" id="A0A3Q2I2H3"/>
<feature type="compositionally biased region" description="Basic and acidic residues" evidence="1">
    <location>
        <begin position="55"/>
        <end position="65"/>
    </location>
</feature>
<protein>
    <submittedName>
        <fullName evidence="2">Uncharacterized protein</fullName>
    </submittedName>
</protein>
<keyword evidence="3" id="KW-1185">Reference proteome</keyword>
<evidence type="ECO:0000256" key="1">
    <source>
        <dbReference type="SAM" id="MobiDB-lite"/>
    </source>
</evidence>
<dbReference type="Proteomes" id="UP000002281">
    <property type="component" value="Chromosome X"/>
</dbReference>
<feature type="compositionally biased region" description="Basic and acidic residues" evidence="1">
    <location>
        <begin position="32"/>
        <end position="45"/>
    </location>
</feature>
<dbReference type="Ensembl" id="ENSECAT00000038083.2">
    <property type="protein sequence ID" value="ENSECAP00000041339.2"/>
    <property type="gene ID" value="ENSECAG00000053348.1"/>
</dbReference>
<dbReference type="PaxDb" id="9796-ENSECAP00000041339"/>
<dbReference type="FunCoup" id="A0A3Q2I2H3">
    <property type="interactions" value="227"/>
</dbReference>
<feature type="compositionally biased region" description="Pro residues" evidence="1">
    <location>
        <begin position="1"/>
        <end position="13"/>
    </location>
</feature>
<dbReference type="AlphaFoldDB" id="A0A3Q2I2H3"/>
<evidence type="ECO:0000313" key="3">
    <source>
        <dbReference type="Proteomes" id="UP000002281"/>
    </source>
</evidence>
<reference evidence="2" key="2">
    <citation type="submission" date="2025-08" db="UniProtKB">
        <authorList>
            <consortium name="Ensembl"/>
        </authorList>
    </citation>
    <scope>IDENTIFICATION</scope>
    <source>
        <strain evidence="2">Thoroughbred</strain>
    </source>
</reference>
<dbReference type="GeneTree" id="ENSGT01030000234902"/>
<organism evidence="2 3">
    <name type="scientific">Equus caballus</name>
    <name type="common">Horse</name>
    <dbReference type="NCBI Taxonomy" id="9796"/>
    <lineage>
        <taxon>Eukaryota</taxon>
        <taxon>Metazoa</taxon>
        <taxon>Chordata</taxon>
        <taxon>Craniata</taxon>
        <taxon>Vertebrata</taxon>
        <taxon>Euteleostomi</taxon>
        <taxon>Mammalia</taxon>
        <taxon>Eutheria</taxon>
        <taxon>Laurasiatheria</taxon>
        <taxon>Perissodactyla</taxon>
        <taxon>Equidae</taxon>
        <taxon>Equus</taxon>
    </lineage>
</organism>
<reference evidence="2 3" key="1">
    <citation type="journal article" date="2009" name="Science">
        <title>Genome sequence, comparative analysis, and population genetics of the domestic horse.</title>
        <authorList>
            <consortium name="Broad Institute Genome Sequencing Platform"/>
            <consortium name="Broad Institute Whole Genome Assembly Team"/>
            <person name="Wade C.M."/>
            <person name="Giulotto E."/>
            <person name="Sigurdsson S."/>
            <person name="Zoli M."/>
            <person name="Gnerre S."/>
            <person name="Imsland F."/>
            <person name="Lear T.L."/>
            <person name="Adelson D.L."/>
            <person name="Bailey E."/>
            <person name="Bellone R.R."/>
            <person name="Bloecker H."/>
            <person name="Distl O."/>
            <person name="Edgar R.C."/>
            <person name="Garber M."/>
            <person name="Leeb T."/>
            <person name="Mauceli E."/>
            <person name="MacLeod J.N."/>
            <person name="Penedo M.C.T."/>
            <person name="Raison J.M."/>
            <person name="Sharpe T."/>
            <person name="Vogel J."/>
            <person name="Andersson L."/>
            <person name="Antczak D.F."/>
            <person name="Biagi T."/>
            <person name="Binns M.M."/>
            <person name="Chowdhary B.P."/>
            <person name="Coleman S.J."/>
            <person name="Della Valle G."/>
            <person name="Fryc S."/>
            <person name="Guerin G."/>
            <person name="Hasegawa T."/>
            <person name="Hill E.W."/>
            <person name="Jurka J."/>
            <person name="Kiialainen A."/>
            <person name="Lindgren G."/>
            <person name="Liu J."/>
            <person name="Magnani E."/>
            <person name="Mickelson J.R."/>
            <person name="Murray J."/>
            <person name="Nergadze S.G."/>
            <person name="Onofrio R."/>
            <person name="Pedroni S."/>
            <person name="Piras M.F."/>
            <person name="Raudsepp T."/>
            <person name="Rocchi M."/>
            <person name="Roeed K.H."/>
            <person name="Ryder O.A."/>
            <person name="Searle S."/>
            <person name="Skow L."/>
            <person name="Swinburne J.E."/>
            <person name="Syvaenen A.C."/>
            <person name="Tozaki T."/>
            <person name="Valberg S.J."/>
            <person name="Vaudin M."/>
            <person name="White J.R."/>
            <person name="Zody M.C."/>
            <person name="Lander E.S."/>
            <person name="Lindblad-Toh K."/>
        </authorList>
    </citation>
    <scope>NUCLEOTIDE SEQUENCE [LARGE SCALE GENOMIC DNA]</scope>
    <source>
        <strain evidence="2 3">Thoroughbred</strain>
    </source>
</reference>
<evidence type="ECO:0000313" key="2">
    <source>
        <dbReference type="Ensembl" id="ENSECAP00000041339.2"/>
    </source>
</evidence>
<name>A0A3Q2I2H3_HORSE</name>
<accession>A0A3Q2I2H3</accession>
<feature type="region of interest" description="Disordered" evidence="1">
    <location>
        <begin position="1"/>
        <end position="125"/>
    </location>
</feature>
<proteinExistence type="predicted"/>